<evidence type="ECO:0000313" key="2">
    <source>
        <dbReference type="Proteomes" id="UP000008080"/>
    </source>
</evidence>
<reference evidence="1 2" key="1">
    <citation type="journal article" date="2004" name="Science">
        <title>A predator unmasked: life cycle of Bdellovibrio bacteriovorus from a genomic perspective.</title>
        <authorList>
            <person name="Rendulic S."/>
            <person name="Jagtap P."/>
            <person name="Rosinus A."/>
            <person name="Eppinger M."/>
            <person name="Baar C."/>
            <person name="Lanz C."/>
            <person name="Keller H."/>
            <person name="Lambert C."/>
            <person name="Evans K.J."/>
            <person name="Goesmann A."/>
            <person name="Meyer F."/>
            <person name="Sockett R.E."/>
            <person name="Schuster S.C."/>
        </authorList>
    </citation>
    <scope>NUCLEOTIDE SEQUENCE [LARGE SCALE GENOMIC DNA]</scope>
    <source>
        <strain evidence="2">ATCC 15356 / DSM 50701 / NCIMB 9529 / HD100</strain>
    </source>
</reference>
<organism evidence="1 2">
    <name type="scientific">Bdellovibrio bacteriovorus (strain ATCC 15356 / DSM 50701 / NCIMB 9529 / HD100)</name>
    <dbReference type="NCBI Taxonomy" id="264462"/>
    <lineage>
        <taxon>Bacteria</taxon>
        <taxon>Pseudomonadati</taxon>
        <taxon>Bdellovibrionota</taxon>
        <taxon>Bdellovibrionia</taxon>
        <taxon>Bdellovibrionales</taxon>
        <taxon>Pseudobdellovibrionaceae</taxon>
        <taxon>Bdellovibrio</taxon>
    </lineage>
</organism>
<dbReference type="EMBL" id="BX842649">
    <property type="protein sequence ID" value="CAE79287.1"/>
    <property type="molecule type" value="Genomic_DNA"/>
</dbReference>
<dbReference type="AlphaFoldDB" id="Q6MN65"/>
<dbReference type="KEGG" id="bba:Bd1396"/>
<gene>
    <name evidence="1" type="ordered locus">Bd1396</name>
</gene>
<protein>
    <submittedName>
        <fullName evidence="1">Uncharacterized protein</fullName>
    </submittedName>
</protein>
<name>Q6MN65_BDEBA</name>
<evidence type="ECO:0000313" key="1">
    <source>
        <dbReference type="EMBL" id="CAE79287.1"/>
    </source>
</evidence>
<sequence length="43" mass="4632">MSIISLKAANTRAWGGGAQKQTKYCKIKDLKAQSGFCGQNPTM</sequence>
<dbReference type="HOGENOM" id="CLU_3230200_0_0_7"/>
<dbReference type="Proteomes" id="UP000008080">
    <property type="component" value="Chromosome"/>
</dbReference>
<proteinExistence type="predicted"/>
<keyword evidence="2" id="KW-1185">Reference proteome</keyword>
<accession>Q6MN65</accession>